<dbReference type="InterPro" id="IPR018003">
    <property type="entry name" value="Insecticidal_toxin/plasmid_vir"/>
</dbReference>
<dbReference type="InterPro" id="IPR040840">
    <property type="entry name" value="TcA_TcB_BD"/>
</dbReference>
<dbReference type="STRING" id="1215104.GCA_000730585_04859"/>
<gene>
    <name evidence="7" type="ORF">SAMN05444352_102417</name>
</gene>
<dbReference type="InterPro" id="IPR041079">
    <property type="entry name" value="Neuraminidase-like"/>
</dbReference>
<dbReference type="EMBL" id="FZOL01000002">
    <property type="protein sequence ID" value="SNS04789.1"/>
    <property type="molecule type" value="Genomic_DNA"/>
</dbReference>
<dbReference type="InterPro" id="IPR046839">
    <property type="entry name" value="ABC_toxin_N"/>
</dbReference>
<feature type="region of interest" description="Disordered" evidence="3">
    <location>
        <begin position="1052"/>
        <end position="1104"/>
    </location>
</feature>
<evidence type="ECO:0000259" key="4">
    <source>
        <dbReference type="Pfam" id="PF18276"/>
    </source>
</evidence>
<dbReference type="Pfam" id="PF20220">
    <property type="entry name" value="ABC_toxin_N"/>
    <property type="match status" value="1"/>
</dbReference>
<keyword evidence="8" id="KW-1185">Reference proteome</keyword>
<feature type="domain" description="Tc toxin complex TcA C-terminal TcB-binding" evidence="4">
    <location>
        <begin position="2197"/>
        <end position="2498"/>
    </location>
</feature>
<organism evidence="7 8">
    <name type="scientific">Pseudomonas japonica</name>
    <dbReference type="NCBI Taxonomy" id="256466"/>
    <lineage>
        <taxon>Bacteria</taxon>
        <taxon>Pseudomonadati</taxon>
        <taxon>Pseudomonadota</taxon>
        <taxon>Gammaproteobacteria</taxon>
        <taxon>Pseudomonadales</taxon>
        <taxon>Pseudomonadaceae</taxon>
        <taxon>Pseudomonas</taxon>
    </lineage>
</organism>
<evidence type="ECO:0000256" key="3">
    <source>
        <dbReference type="SAM" id="MobiDB-lite"/>
    </source>
</evidence>
<dbReference type="Proteomes" id="UP000198407">
    <property type="component" value="Unassembled WGS sequence"/>
</dbReference>
<keyword evidence="1" id="KW-0843">Virulence</keyword>
<dbReference type="Pfam" id="PF18413">
    <property type="entry name" value="Neuraminidase"/>
    <property type="match status" value="1"/>
</dbReference>
<accession>A0A239BAT4</accession>
<evidence type="ECO:0000313" key="8">
    <source>
        <dbReference type="Proteomes" id="UP000198407"/>
    </source>
</evidence>
<proteinExistence type="predicted"/>
<protein>
    <submittedName>
        <fullName evidence="7">Virulence plasmid A protein</fullName>
    </submittedName>
</protein>
<dbReference type="OrthoDB" id="9781691at2"/>
<evidence type="ECO:0000256" key="1">
    <source>
        <dbReference type="ARBA" id="ARBA00023026"/>
    </source>
</evidence>
<evidence type="ECO:0000256" key="2">
    <source>
        <dbReference type="SAM" id="Coils"/>
    </source>
</evidence>
<sequence length="2516" mass="281378">MNDLANQTTPATPVISKDNATYTSLFQDDQAQRCATDAPLANISPLAYLIDLKARIDAFEDRAETSEANLLAQRRPDLLRMSLDDKNLKNTLPAQRLVIELLEDRVREKRPKDASLQQTLASATYPVELPFHYAWESIKTTLEKKRLSIWDVVRTADVEYPNFTFDHITSAALRAATTLSSGFSPELRGLLLAEHASDAALYESSFHLKDSNALETLSTTQGLCKALGVTRKELRRLLAVQAIGEGKTSVVLSDYVTSEDVADASSDMHGAAFINNGDTPLYLSRPDPALKTVKIEGLTAGHLDRLQRMVRLQRALELSADETDALVMAAHWAQERGEGIEPDMLDVLLPQEVPDEPEEDYALSENTLRALGLFRHLQQKYGVKPYQYVAFLDEISPYGIGRSESFYDRLFNPGDIVERDDSEPVLLLDDSEFDPNAKDGKDALTLKQLCVAFKVDEALLRTVLAWVLKAQGLAKPSRSLAVVSACYRMIALPRLFGMSATDGMLVLSILMREKPAYETQLAGKPTLLPAGEADIVDVLAGVMNTIEWLKRQKMTVEQVFLVLNPQVPLVRQTWIEAFTSEAVTAEGDDESCCRAVLHKALGLDHDSFVLPLLSWIGRDVSGFRKRLNIIHGKIKQGMRPGPCFTADDAECWARLERHAAVVKVLGIEVTTLEELVANPAWFNLQGAEASALRDLDLTTLHQLTRYKTILGVLPSSTKEGDLLEYFHDMNGDDAVEASDAWSRLATLLGLPVESLVNIALVQPPATVRDLERLLRQLDLAARSGVSVDALIEMGELKDSTDYAAFQCCAVALRKGCSASERKLIDNELGGIWREALLQWLVAHWLPGNKTLVGIESRQDLADYLLVDVEVSHEPVTTRVASAITSLQRYLHQLHARLEPGYEYVAIPMQERDDWVNFASRYESWRTRRELHNEPQNFIDPTRRQRRTEAFKELENLLAQGKRQTEDIQTAMLGYLSSFEKVSNIQPISVYADGTLPLADTYHFIGKTNVEPVEYYWRTLDLSRRDQDNAPSMLAWGEWQKISLAVNGGIATTHLPKVGEDTSKEGEDTPKEGEGTPKVSEDTSTEDEDTSKEDEDTPKEDEDTRTRIELIRPVIIAGRRYVVWVERDATAIAMGSDNKASPYYPLRVCFAFQQTDGSWAPPNELLCLDGHDANGKFVGTRESVPGVGANGTATGNAYLKTMDFEPGLTVMVNSTGDRFNDPWLTVLLFDAAESNFTGESKKAKWKRNEDYFIVVRDLLLIEEKDLDAQDKDKRPIETQLVKNWLKFFRDPRVVQHPYVGALIDLKEESAKSKAFKWGDEATDTKLAAVYDVTKKGDVVLNGALSSDQQAIDVSVEMDSEWSARQDMWHFTSVKVAANGPLFDLEIEANKLDEEQVTLTLSVTSQSTNLDRYFCVYFTGNCARTGAKAFSARIDFHEGGKTWSTQASAKKGIVLSGLDLHIHVESRLGSGVGDLPWFEPGLKASSRFRAGEANLAMVLTATLAAANNATWTLSTDDKSLLKRFKLDTLEAWSKDKPDAFAALKKVLWTTRYTTQQIYNERLQLPPDSGTDRRRSIADAIDSARGLNRQDVVDFFILEETAAVTAEQIDLGDKLTAEAAVRLRHLYPQECMRILLKIDPKHEMSWEDVLITDGDSRTSCLCPVSRDIPLYTFKLTVSDPNMDGKTLATLTRVYKLEDKLDDAVPSVQIRRNGQQALYLDLKEANQKAEEKDRLAVQSLRLNTLFGKQLVALATQSVDMALSWHAQSLPEPPMEAGSEGGTVDFRGANGLYFWELFFHVPFLVAWRLRETRQYHQAWHWCTRYLFDPYRTANDDVTGQPAFWLSQPLLDRGALQTTVGVDDPDLLAYSRPECYRQALHRFVVESWRREGDDLYRQFTPGSLAAASMCYEKALRLIGVLPELFSTAPGEPITLQRATTSDLSVPLNTSLVQLRNLLRNRLHNLRHGLTLDGKRVPLSLYGEDESQDGFGHGGFLLGGVAGQKAPLQVPPYRYREVRERADAAVVQLIGLGRELMHVYEREADESLNVASKANLILLSEFTCRLQTEAVEAARRGKDTLLASRQQTQHRLDHYKERVDEGILDLEHAASAAGYVAQSLLALAVPFEHAAGITDTIPTIYGMAFGGSKPSSPMAKTALGLRAAAQISELVQDELRTQADYELRRIEWQFEVDQAQLELKVFDKQLAEQEVQIRATQIALEEARAQQQAQREEYDLMVSGFAIVPTYTWMIGQLSQIYAKAYDAVLSLCLTAQASLQYELGDFTQRFIRTGAWRDNWRGMLAGESLQRDLLEMDARRVVANERGMHIRKDISLVKCGKLKEADLHKGLVDGKLLFALLAQDFDLDFPGHFLRRIVSLSVSMTLENGPAAEPVAAMLTQTGNTLLLKPDIEGAKRLYKSKEGTEENLVCDLRTNQQIVVWSTGEMVRDQIIHRTLFDEARYLPFEGTGAISRWELSFPGGASVNPALKDGEKWKVKDIVVHLDYTAVDGGDEFREAVRSLLPKK</sequence>
<dbReference type="Pfam" id="PF03538">
    <property type="entry name" value="VRP1"/>
    <property type="match status" value="1"/>
</dbReference>
<evidence type="ECO:0000313" key="7">
    <source>
        <dbReference type="EMBL" id="SNS04789.1"/>
    </source>
</evidence>
<feature type="compositionally biased region" description="Acidic residues" evidence="3">
    <location>
        <begin position="1082"/>
        <end position="1100"/>
    </location>
</feature>
<feature type="coiled-coil region" evidence="2">
    <location>
        <begin position="2185"/>
        <end position="2226"/>
    </location>
</feature>
<evidence type="ECO:0000259" key="6">
    <source>
        <dbReference type="Pfam" id="PF20220"/>
    </source>
</evidence>
<feature type="compositionally biased region" description="Basic and acidic residues" evidence="3">
    <location>
        <begin position="1056"/>
        <end position="1080"/>
    </location>
</feature>
<reference evidence="8" key="1">
    <citation type="submission" date="2017-06" db="EMBL/GenBank/DDBJ databases">
        <authorList>
            <person name="Varghese N."/>
            <person name="Submissions S."/>
        </authorList>
    </citation>
    <scope>NUCLEOTIDE SEQUENCE [LARGE SCALE GENOMIC DNA]</scope>
    <source>
        <strain evidence="8">DSM 22348</strain>
    </source>
</reference>
<name>A0A239BAT4_9PSED</name>
<evidence type="ECO:0000259" key="5">
    <source>
        <dbReference type="Pfam" id="PF18413"/>
    </source>
</evidence>
<keyword evidence="2" id="KW-0175">Coiled coil</keyword>
<dbReference type="RefSeq" id="WP_042121587.1">
    <property type="nucleotide sequence ID" value="NZ_FZOL01000002.1"/>
</dbReference>
<feature type="domain" description="ABC toxin N-terminal" evidence="6">
    <location>
        <begin position="832"/>
        <end position="954"/>
    </location>
</feature>
<dbReference type="Pfam" id="PF18276">
    <property type="entry name" value="TcA_TcB_BD"/>
    <property type="match status" value="1"/>
</dbReference>
<feature type="domain" description="Neuraminidase-like" evidence="5">
    <location>
        <begin position="986"/>
        <end position="1162"/>
    </location>
</feature>